<evidence type="ECO:0000313" key="4">
    <source>
        <dbReference type="EMBL" id="EOA32954.1"/>
    </source>
</evidence>
<dbReference type="EMBL" id="KB870807">
    <property type="protein sequence ID" value="EOA32954.1"/>
    <property type="molecule type" value="Genomic_DNA"/>
</dbReference>
<feature type="region of interest" description="Disordered" evidence="2">
    <location>
        <begin position="1"/>
        <end position="48"/>
    </location>
</feature>
<feature type="non-terminal residue" evidence="4">
    <location>
        <position position="1"/>
    </location>
</feature>
<evidence type="ECO:0000259" key="3">
    <source>
        <dbReference type="Pfam" id="PF11926"/>
    </source>
</evidence>
<feature type="coiled-coil region" evidence="1">
    <location>
        <begin position="226"/>
        <end position="316"/>
    </location>
</feature>
<feature type="compositionally biased region" description="Basic and acidic residues" evidence="2">
    <location>
        <begin position="340"/>
        <end position="358"/>
    </location>
</feature>
<proteinExistence type="predicted"/>
<dbReference type="KEGG" id="crb:17893460"/>
<dbReference type="AlphaFoldDB" id="R0HT30"/>
<dbReference type="STRING" id="81985.R0HT30"/>
<feature type="region of interest" description="Disordered" evidence="2">
    <location>
        <begin position="340"/>
        <end position="367"/>
    </location>
</feature>
<name>R0HT30_9BRAS</name>
<feature type="region of interest" description="Disordered" evidence="2">
    <location>
        <begin position="611"/>
        <end position="638"/>
    </location>
</feature>
<sequence length="650" mass="74295">NSETPILEQLKGDKIIMEPDNSQPFRTDTPEKDPAPAQTDHQSGKRVSAYDLMVVEGDLEGSDPKNEEIHEMLDQIEEKASSVLEFSLRWEEIDEQFDLLKQRAMEVDLKEESLRKQVLELDKREERVKLVEERERGRAELIEKEAQSLEANVVGLVLQMQNEEMVGSQLNSREKLLGLLQDSMMKKHEGLIAELEAREKEVALLSKSIDEKSFDFEMKVKDFDLKQTAETERRRKEAELMEASLRELEAREYALRLLNDTIREKSAALEKKEENFQLKQEEVASAIDVKRKSLELKEKELEEREKEIELKQIEDEELSMQALTRKRSRLESGLSLVATKGRDAEAHTQHNHNNEDKGNNSVSVDSASKSSPVLISEAYEEVVSSENSDEEHEPLLCADSEFNDFGKTMRSFMAGQVWALYDSIDSMPRLYGRIKKITNRGSSLHLTWFESKDEKSVPSGCGRFKLGITETISDLTFSHVMHPIIHGRNFIAVIPRRGETWALFRDWSKSWNNNPKQHKPSYKYDFVEVLVNFDDCLGVGVAYLGKVEGFVSVYEKAGQHGVVSLMIAPEEMQRFSHRVPSFRLNGEEREGVPAGSFELDPAAIISVPLKPDRSIREEAEETARQSEDCGKTCEVDDQDGLRKDFPIILD</sequence>
<evidence type="ECO:0000256" key="2">
    <source>
        <dbReference type="SAM" id="MobiDB-lite"/>
    </source>
</evidence>
<dbReference type="Proteomes" id="UP000029121">
    <property type="component" value="Unassembled WGS sequence"/>
</dbReference>
<keyword evidence="5" id="KW-1185">Reference proteome</keyword>
<dbReference type="InterPro" id="IPR024593">
    <property type="entry name" value="DUF3444"/>
</dbReference>
<dbReference type="PANTHER" id="PTHR45089:SF38">
    <property type="entry name" value="DUF3444 DOMAIN-CONTAINING PROTEIN"/>
    <property type="match status" value="1"/>
</dbReference>
<organism evidence="4 5">
    <name type="scientific">Capsella rubella</name>
    <dbReference type="NCBI Taxonomy" id="81985"/>
    <lineage>
        <taxon>Eukaryota</taxon>
        <taxon>Viridiplantae</taxon>
        <taxon>Streptophyta</taxon>
        <taxon>Embryophyta</taxon>
        <taxon>Tracheophyta</taxon>
        <taxon>Spermatophyta</taxon>
        <taxon>Magnoliopsida</taxon>
        <taxon>eudicotyledons</taxon>
        <taxon>Gunneridae</taxon>
        <taxon>Pentapetalae</taxon>
        <taxon>rosids</taxon>
        <taxon>malvids</taxon>
        <taxon>Brassicales</taxon>
        <taxon>Brassicaceae</taxon>
        <taxon>Camelineae</taxon>
        <taxon>Capsella</taxon>
    </lineage>
</organism>
<feature type="domain" description="DUF3444" evidence="3">
    <location>
        <begin position="394"/>
        <end position="588"/>
    </location>
</feature>
<accession>R0HT30</accession>
<protein>
    <recommendedName>
        <fullName evidence="3">DUF3444 domain-containing protein</fullName>
    </recommendedName>
</protein>
<dbReference type="PANTHER" id="PTHR45089">
    <property type="entry name" value="DNAJ HEAT SHOCK AMINO-TERMINAL DOMAIN PROTEIN-RELATED"/>
    <property type="match status" value="1"/>
</dbReference>
<feature type="coiled-coil region" evidence="1">
    <location>
        <begin position="114"/>
        <end position="159"/>
    </location>
</feature>
<dbReference type="Pfam" id="PF11926">
    <property type="entry name" value="DUF3444"/>
    <property type="match status" value="1"/>
</dbReference>
<dbReference type="OrthoDB" id="10250354at2759"/>
<gene>
    <name evidence="4" type="ORF">CARUB_v10016284mg</name>
</gene>
<keyword evidence="1" id="KW-0175">Coiled coil</keyword>
<dbReference type="eggNOG" id="ENOG502QS8C">
    <property type="taxonomic scope" value="Eukaryota"/>
</dbReference>
<evidence type="ECO:0000313" key="5">
    <source>
        <dbReference type="Proteomes" id="UP000029121"/>
    </source>
</evidence>
<reference evidence="5" key="1">
    <citation type="journal article" date="2013" name="Nat. Genet.">
        <title>The Capsella rubella genome and the genomic consequences of rapid mating system evolution.</title>
        <authorList>
            <person name="Slotte T."/>
            <person name="Hazzouri K.M."/>
            <person name="Agren J.A."/>
            <person name="Koenig D."/>
            <person name="Maumus F."/>
            <person name="Guo Y.L."/>
            <person name="Steige K."/>
            <person name="Platts A.E."/>
            <person name="Escobar J.S."/>
            <person name="Newman L.K."/>
            <person name="Wang W."/>
            <person name="Mandakova T."/>
            <person name="Vello E."/>
            <person name="Smith L.M."/>
            <person name="Henz S.R."/>
            <person name="Steffen J."/>
            <person name="Takuno S."/>
            <person name="Brandvain Y."/>
            <person name="Coop G."/>
            <person name="Andolfatto P."/>
            <person name="Hu T.T."/>
            <person name="Blanchette M."/>
            <person name="Clark R.M."/>
            <person name="Quesneville H."/>
            <person name="Nordborg M."/>
            <person name="Gaut B.S."/>
            <person name="Lysak M.A."/>
            <person name="Jenkins J."/>
            <person name="Grimwood J."/>
            <person name="Chapman J."/>
            <person name="Prochnik S."/>
            <person name="Shu S."/>
            <person name="Rokhsar D."/>
            <person name="Schmutz J."/>
            <person name="Weigel D."/>
            <person name="Wright S.I."/>
        </authorList>
    </citation>
    <scope>NUCLEOTIDE SEQUENCE [LARGE SCALE GENOMIC DNA]</scope>
    <source>
        <strain evidence="5">cv. Monte Gargano</strain>
    </source>
</reference>
<evidence type="ECO:0000256" key="1">
    <source>
        <dbReference type="SAM" id="Coils"/>
    </source>
</evidence>